<dbReference type="InterPro" id="IPR036322">
    <property type="entry name" value="WD40_repeat_dom_sf"/>
</dbReference>
<feature type="compositionally biased region" description="Low complexity" evidence="4">
    <location>
        <begin position="169"/>
        <end position="178"/>
    </location>
</feature>
<feature type="repeat" description="WD" evidence="3">
    <location>
        <begin position="431"/>
        <end position="472"/>
    </location>
</feature>
<dbReference type="Gene3D" id="2.130.10.10">
    <property type="entry name" value="YVTN repeat-like/Quinoprotein amine dehydrogenase"/>
    <property type="match status" value="1"/>
</dbReference>
<evidence type="ECO:0008006" key="7">
    <source>
        <dbReference type="Google" id="ProtNLM"/>
    </source>
</evidence>
<dbReference type="Proteomes" id="UP000603453">
    <property type="component" value="Unassembled WGS sequence"/>
</dbReference>
<dbReference type="PROSITE" id="PS50082">
    <property type="entry name" value="WD_REPEATS_2"/>
    <property type="match status" value="1"/>
</dbReference>
<feature type="region of interest" description="Disordered" evidence="4">
    <location>
        <begin position="594"/>
        <end position="616"/>
    </location>
</feature>
<protein>
    <recommendedName>
        <fullName evidence="7">Catabolite repression protein creC</fullName>
    </recommendedName>
</protein>
<keyword evidence="6" id="KW-1185">Reference proteome</keyword>
<feature type="region of interest" description="Disordered" evidence="4">
    <location>
        <begin position="1"/>
        <end position="28"/>
    </location>
</feature>
<dbReference type="InterPro" id="IPR015943">
    <property type="entry name" value="WD40/YVTN_repeat-like_dom_sf"/>
</dbReference>
<dbReference type="EMBL" id="JAEPRD010000013">
    <property type="protein sequence ID" value="KAG2209999.1"/>
    <property type="molecule type" value="Genomic_DNA"/>
</dbReference>
<sequence length="616" mass="68184">MVDTSTSHGVSGFLTRRHSTGDGNAQNNLVLPSYPPTTPEHDCRHFNAPEGTYTLGHSIFVNSMQPLYSVGTTATLVSIKYKEAISNNLQRYEPQPGARSFRRMFGNGHTPSTSNTDSDEEHVFRTPSLSSSSSSHKNNIGTPLSHSIPEEQIAIPQSDTLTPPHNAVSPGSASPTPTSTLSFLARNHTIGRHPRKPKTSITKTNSSFVQRIITNDQLAKILMARTSEDTNLFYNCGTSFVWVDAAGHPKEPLSRIVFAGACPTSHDVNVLTRGADHLDIIIGFTSGDIVWFDPLCNKYGRINKGGVMNSSPITMIKWLQGYENLFMAAFQDGTMMLFDKEKEDEVFHPGDGHRPTLSKPPIHYDEKHMFKISKPSPKISSKCNPVSHWKLSNQSITAFAFSPDCQHVAIVGHDGLLRIVNFLHETIHDIYEAYYGALFCVAWSPDGRYVLTGGQDDLVTIWAFREQRIIARCQGHHSWVTGVAFDPWRCDEKVYRFASVGEDAKLILWDFSVNALHRPKTKPGSRNRGTSVSSVNAPPPSSILATMQDRRPTVHPVQSKTEVAFLQPTMVKTIHGDPCVGVYFREDVVVTTDKRGRVSTWQRPSPTPTTSVSSSS</sequence>
<comment type="caution">
    <text evidence="5">The sequence shown here is derived from an EMBL/GenBank/DDBJ whole genome shotgun (WGS) entry which is preliminary data.</text>
</comment>
<dbReference type="SUPFAM" id="SSF50978">
    <property type="entry name" value="WD40 repeat-like"/>
    <property type="match status" value="1"/>
</dbReference>
<dbReference type="InterPro" id="IPR051362">
    <property type="entry name" value="WD_repeat_creC_regulators"/>
</dbReference>
<gene>
    <name evidence="5" type="ORF">INT47_003435</name>
</gene>
<reference evidence="5" key="1">
    <citation type="submission" date="2020-12" db="EMBL/GenBank/DDBJ databases">
        <title>Metabolic potential, ecology and presence of endohyphal bacteria is reflected in genomic diversity of Mucoromycotina.</title>
        <authorList>
            <person name="Muszewska A."/>
            <person name="Okrasinska A."/>
            <person name="Steczkiewicz K."/>
            <person name="Drgas O."/>
            <person name="Orlowska M."/>
            <person name="Perlinska-Lenart U."/>
            <person name="Aleksandrzak-Piekarczyk T."/>
            <person name="Szatraj K."/>
            <person name="Zielenkiewicz U."/>
            <person name="Pilsyk S."/>
            <person name="Malc E."/>
            <person name="Mieczkowski P."/>
            <person name="Kruszewska J.S."/>
            <person name="Biernat P."/>
            <person name="Pawlowska J."/>
        </authorList>
    </citation>
    <scope>NUCLEOTIDE SEQUENCE</scope>
    <source>
        <strain evidence="5">WA0000017839</strain>
    </source>
</reference>
<name>A0A8H7REK8_9FUNG</name>
<feature type="region of interest" description="Disordered" evidence="4">
    <location>
        <begin position="519"/>
        <end position="542"/>
    </location>
</feature>
<accession>A0A8H7REK8</accession>
<dbReference type="PANTHER" id="PTHR14107">
    <property type="entry name" value="WD REPEAT PROTEIN"/>
    <property type="match status" value="1"/>
</dbReference>
<evidence type="ECO:0000256" key="3">
    <source>
        <dbReference type="PROSITE-ProRule" id="PRU00221"/>
    </source>
</evidence>
<proteinExistence type="predicted"/>
<evidence type="ECO:0000313" key="5">
    <source>
        <dbReference type="EMBL" id="KAG2209999.1"/>
    </source>
</evidence>
<dbReference type="SMART" id="SM00320">
    <property type="entry name" value="WD40"/>
    <property type="match status" value="4"/>
</dbReference>
<dbReference type="GO" id="GO:0051286">
    <property type="term" value="C:cell tip"/>
    <property type="evidence" value="ECO:0007669"/>
    <property type="project" value="TreeGrafter"/>
</dbReference>
<dbReference type="GO" id="GO:0032153">
    <property type="term" value="C:cell division site"/>
    <property type="evidence" value="ECO:0007669"/>
    <property type="project" value="TreeGrafter"/>
</dbReference>
<evidence type="ECO:0000256" key="2">
    <source>
        <dbReference type="ARBA" id="ARBA00022737"/>
    </source>
</evidence>
<dbReference type="AlphaFoldDB" id="A0A8H7REK8"/>
<keyword evidence="1 3" id="KW-0853">WD repeat</keyword>
<keyword evidence="2" id="KW-0677">Repeat</keyword>
<organism evidence="5 6">
    <name type="scientific">Mucor saturninus</name>
    <dbReference type="NCBI Taxonomy" id="64648"/>
    <lineage>
        <taxon>Eukaryota</taxon>
        <taxon>Fungi</taxon>
        <taxon>Fungi incertae sedis</taxon>
        <taxon>Mucoromycota</taxon>
        <taxon>Mucoromycotina</taxon>
        <taxon>Mucoromycetes</taxon>
        <taxon>Mucorales</taxon>
        <taxon>Mucorineae</taxon>
        <taxon>Mucoraceae</taxon>
        <taxon>Mucor</taxon>
    </lineage>
</organism>
<feature type="region of interest" description="Disordered" evidence="4">
    <location>
        <begin position="158"/>
        <end position="178"/>
    </location>
</feature>
<evidence type="ECO:0000256" key="4">
    <source>
        <dbReference type="SAM" id="MobiDB-lite"/>
    </source>
</evidence>
<dbReference type="OrthoDB" id="3367at2759"/>
<evidence type="ECO:0000313" key="6">
    <source>
        <dbReference type="Proteomes" id="UP000603453"/>
    </source>
</evidence>
<dbReference type="PANTHER" id="PTHR14107:SF16">
    <property type="entry name" value="AT02583P"/>
    <property type="match status" value="1"/>
</dbReference>
<evidence type="ECO:0000256" key="1">
    <source>
        <dbReference type="ARBA" id="ARBA00022574"/>
    </source>
</evidence>
<dbReference type="InterPro" id="IPR001680">
    <property type="entry name" value="WD40_rpt"/>
</dbReference>
<dbReference type="GO" id="GO:0005634">
    <property type="term" value="C:nucleus"/>
    <property type="evidence" value="ECO:0007669"/>
    <property type="project" value="TreeGrafter"/>
</dbReference>
<dbReference type="GO" id="GO:0045013">
    <property type="term" value="P:carbon catabolite repression of transcription"/>
    <property type="evidence" value="ECO:0007669"/>
    <property type="project" value="TreeGrafter"/>
</dbReference>
<dbReference type="Pfam" id="PF00400">
    <property type="entry name" value="WD40"/>
    <property type="match status" value="3"/>
</dbReference>
<dbReference type="PROSITE" id="PS50294">
    <property type="entry name" value="WD_REPEATS_REGION"/>
    <property type="match status" value="1"/>
</dbReference>
<feature type="region of interest" description="Disordered" evidence="4">
    <location>
        <begin position="102"/>
        <end position="141"/>
    </location>
</feature>